<dbReference type="PANTHER" id="PTHR45856:SF24">
    <property type="entry name" value="FUNGAL LIPASE-LIKE DOMAIN-CONTAINING PROTEIN"/>
    <property type="match status" value="1"/>
</dbReference>
<evidence type="ECO:0000256" key="2">
    <source>
        <dbReference type="ARBA" id="ARBA00047591"/>
    </source>
</evidence>
<evidence type="ECO:0000256" key="1">
    <source>
        <dbReference type="ARBA" id="ARBA00043996"/>
    </source>
</evidence>
<dbReference type="Gene3D" id="3.40.50.1820">
    <property type="entry name" value="alpha/beta hydrolase"/>
    <property type="match status" value="1"/>
</dbReference>
<dbReference type="CDD" id="cd00519">
    <property type="entry name" value="Lipase_3"/>
    <property type="match status" value="1"/>
</dbReference>
<dbReference type="InterPro" id="IPR002921">
    <property type="entry name" value="Fungal_lipase-type"/>
</dbReference>
<organism evidence="5 6">
    <name type="scientific">Dendryphion nanum</name>
    <dbReference type="NCBI Taxonomy" id="256645"/>
    <lineage>
        <taxon>Eukaryota</taxon>
        <taxon>Fungi</taxon>
        <taxon>Dikarya</taxon>
        <taxon>Ascomycota</taxon>
        <taxon>Pezizomycotina</taxon>
        <taxon>Dothideomycetes</taxon>
        <taxon>Pleosporomycetidae</taxon>
        <taxon>Pleosporales</taxon>
        <taxon>Torulaceae</taxon>
        <taxon>Dendryphion</taxon>
    </lineage>
</organism>
<dbReference type="PANTHER" id="PTHR45856">
    <property type="entry name" value="ALPHA/BETA-HYDROLASES SUPERFAMILY PROTEIN"/>
    <property type="match status" value="1"/>
</dbReference>
<sequence>MKSLGFRLFRKKTVQASTHTTLAASAAIPDSGFTFVTNSQGASGALAEFTNAISAALDFIDLQDDSEDGPFKSQIARLEGAVGEYSNSDVESYHELKNWTTTESTATLINAAFQCAASVYNVEPRATANTGLDDSFVLHGHREPKAFGVKFTEMNYLKPSIGGTAKAMGVWKIQSETHPSANDSLQALVIAIRGTASQLDHMVNINGRSESVYDFFQLDRHQFLQKFDSLSAHSGFLGGAKALIPRVIDVISQAQSTNVKHIILTGHSAGGAVASLVFMKLLLTFADKEPSLKLSCITFGAPPTLSADITKALRSEPKFRNQHGPNIAFVNEFDLVPRADQTYIRSLIDIYRSLYNLEPLMVDAIRKDNEKVDEHSYVLPPLIFGDKNNIEAISKLNQGRCWQLPQAEYNIIGDLVLLRKVREEGNVRQILLAQSISLLDYQSLVYCGIETHSRTHYGERIHLLQKGKFNHNTSW</sequence>
<evidence type="ECO:0000313" key="6">
    <source>
        <dbReference type="Proteomes" id="UP000700596"/>
    </source>
</evidence>
<dbReference type="SUPFAM" id="SSF53474">
    <property type="entry name" value="alpha/beta-Hydrolases"/>
    <property type="match status" value="1"/>
</dbReference>
<proteinExistence type="inferred from homology"/>
<evidence type="ECO:0000313" key="5">
    <source>
        <dbReference type="EMBL" id="KAH7128564.1"/>
    </source>
</evidence>
<comment type="catalytic activity">
    <reaction evidence="3">
        <text>a monoacylglycerol + H2O = glycerol + a fatty acid + H(+)</text>
        <dbReference type="Rhea" id="RHEA:15245"/>
        <dbReference type="ChEBI" id="CHEBI:15377"/>
        <dbReference type="ChEBI" id="CHEBI:15378"/>
        <dbReference type="ChEBI" id="CHEBI:17408"/>
        <dbReference type="ChEBI" id="CHEBI:17754"/>
        <dbReference type="ChEBI" id="CHEBI:28868"/>
    </reaction>
</comment>
<dbReference type="InterPro" id="IPR029058">
    <property type="entry name" value="AB_hydrolase_fold"/>
</dbReference>
<evidence type="ECO:0000256" key="3">
    <source>
        <dbReference type="ARBA" id="ARBA00048461"/>
    </source>
</evidence>
<dbReference type="OrthoDB" id="426718at2759"/>
<comment type="catalytic activity">
    <reaction evidence="2">
        <text>a diacylglycerol + H2O = a monoacylglycerol + a fatty acid + H(+)</text>
        <dbReference type="Rhea" id="RHEA:32731"/>
        <dbReference type="ChEBI" id="CHEBI:15377"/>
        <dbReference type="ChEBI" id="CHEBI:15378"/>
        <dbReference type="ChEBI" id="CHEBI:17408"/>
        <dbReference type="ChEBI" id="CHEBI:18035"/>
        <dbReference type="ChEBI" id="CHEBI:28868"/>
    </reaction>
</comment>
<accession>A0A9P9E0S3</accession>
<protein>
    <submittedName>
        <fullName evidence="5">Alpha/Beta hydrolase protein</fullName>
    </submittedName>
</protein>
<comment type="caution">
    <text evidence="5">The sequence shown here is derived from an EMBL/GenBank/DDBJ whole genome shotgun (WGS) entry which is preliminary data.</text>
</comment>
<dbReference type="Pfam" id="PF01764">
    <property type="entry name" value="Lipase_3"/>
    <property type="match status" value="1"/>
</dbReference>
<dbReference type="GO" id="GO:0006629">
    <property type="term" value="P:lipid metabolic process"/>
    <property type="evidence" value="ECO:0007669"/>
    <property type="project" value="InterPro"/>
</dbReference>
<dbReference type="InterPro" id="IPR051218">
    <property type="entry name" value="Sec_MonoDiacylglyc_Lipase"/>
</dbReference>
<name>A0A9P9E0S3_9PLEO</name>
<dbReference type="Proteomes" id="UP000700596">
    <property type="component" value="Unassembled WGS sequence"/>
</dbReference>
<gene>
    <name evidence="5" type="ORF">B0J11DRAFT_578755</name>
</gene>
<reference evidence="5" key="1">
    <citation type="journal article" date="2021" name="Nat. Commun.">
        <title>Genetic determinants of endophytism in the Arabidopsis root mycobiome.</title>
        <authorList>
            <person name="Mesny F."/>
            <person name="Miyauchi S."/>
            <person name="Thiergart T."/>
            <person name="Pickel B."/>
            <person name="Atanasova L."/>
            <person name="Karlsson M."/>
            <person name="Huettel B."/>
            <person name="Barry K.W."/>
            <person name="Haridas S."/>
            <person name="Chen C."/>
            <person name="Bauer D."/>
            <person name="Andreopoulos W."/>
            <person name="Pangilinan J."/>
            <person name="LaButti K."/>
            <person name="Riley R."/>
            <person name="Lipzen A."/>
            <person name="Clum A."/>
            <person name="Drula E."/>
            <person name="Henrissat B."/>
            <person name="Kohler A."/>
            <person name="Grigoriev I.V."/>
            <person name="Martin F.M."/>
            <person name="Hacquard S."/>
        </authorList>
    </citation>
    <scope>NUCLEOTIDE SEQUENCE</scope>
    <source>
        <strain evidence="5">MPI-CAGE-CH-0243</strain>
    </source>
</reference>
<evidence type="ECO:0000259" key="4">
    <source>
        <dbReference type="Pfam" id="PF01764"/>
    </source>
</evidence>
<keyword evidence="6" id="KW-1185">Reference proteome</keyword>
<dbReference type="EMBL" id="JAGMWT010000005">
    <property type="protein sequence ID" value="KAH7128564.1"/>
    <property type="molecule type" value="Genomic_DNA"/>
</dbReference>
<feature type="domain" description="Fungal lipase-type" evidence="4">
    <location>
        <begin position="189"/>
        <end position="339"/>
    </location>
</feature>
<comment type="similarity">
    <text evidence="1">Belongs to the AB hydrolase superfamily. Lipase family. Class 3 subfamily.</text>
</comment>
<dbReference type="GO" id="GO:0016787">
    <property type="term" value="F:hydrolase activity"/>
    <property type="evidence" value="ECO:0007669"/>
    <property type="project" value="UniProtKB-KW"/>
</dbReference>
<dbReference type="AlphaFoldDB" id="A0A9P9E0S3"/>
<keyword evidence="5" id="KW-0378">Hydrolase</keyword>